<dbReference type="Pfam" id="PF00144">
    <property type="entry name" value="Beta-lactamase"/>
    <property type="match status" value="1"/>
</dbReference>
<dbReference type="AlphaFoldDB" id="A0A9W6MI93"/>
<accession>A0A9W6MI93</accession>
<reference evidence="2" key="2">
    <citation type="submission" date="2023-01" db="EMBL/GenBank/DDBJ databases">
        <authorList>
            <person name="Sun Q."/>
            <person name="Evtushenko L."/>
        </authorList>
    </citation>
    <scope>NUCLEOTIDE SEQUENCE</scope>
    <source>
        <strain evidence="2">VKM Ac-2007</strain>
    </source>
</reference>
<dbReference type="GO" id="GO:0016787">
    <property type="term" value="F:hydrolase activity"/>
    <property type="evidence" value="ECO:0007669"/>
    <property type="project" value="UniProtKB-KW"/>
</dbReference>
<evidence type="ECO:0000259" key="1">
    <source>
        <dbReference type="Pfam" id="PF00144"/>
    </source>
</evidence>
<reference evidence="2" key="1">
    <citation type="journal article" date="2014" name="Int. J. Syst. Evol. Microbiol.">
        <title>Complete genome sequence of Corynebacterium casei LMG S-19264T (=DSM 44701T), isolated from a smear-ripened cheese.</title>
        <authorList>
            <consortium name="US DOE Joint Genome Institute (JGI-PGF)"/>
            <person name="Walter F."/>
            <person name="Albersmeier A."/>
            <person name="Kalinowski J."/>
            <person name="Ruckert C."/>
        </authorList>
    </citation>
    <scope>NUCLEOTIDE SEQUENCE</scope>
    <source>
        <strain evidence="2">VKM Ac-2007</strain>
    </source>
</reference>
<keyword evidence="2" id="KW-0378">Hydrolase</keyword>
<dbReference type="InterPro" id="IPR012338">
    <property type="entry name" value="Beta-lactam/transpept-like"/>
</dbReference>
<dbReference type="RefSeq" id="WP_271222960.1">
    <property type="nucleotide sequence ID" value="NZ_BAAAVD010000031.1"/>
</dbReference>
<gene>
    <name evidence="2" type="primary">ampC_4</name>
    <name evidence="2" type="ORF">GCM10017600_81400</name>
</gene>
<evidence type="ECO:0000313" key="2">
    <source>
        <dbReference type="EMBL" id="GLK14728.1"/>
    </source>
</evidence>
<dbReference type="InterPro" id="IPR050789">
    <property type="entry name" value="Diverse_Enzym_Activities"/>
</dbReference>
<dbReference type="SUPFAM" id="SSF56601">
    <property type="entry name" value="beta-lactamase/transpeptidase-like"/>
    <property type="match status" value="1"/>
</dbReference>
<name>A0A9W6MI93_9ACTN</name>
<dbReference type="InterPro" id="IPR001466">
    <property type="entry name" value="Beta-lactam-related"/>
</dbReference>
<feature type="domain" description="Beta-lactamase-related" evidence="1">
    <location>
        <begin position="6"/>
        <end position="321"/>
    </location>
</feature>
<dbReference type="PANTHER" id="PTHR43283">
    <property type="entry name" value="BETA-LACTAMASE-RELATED"/>
    <property type="match status" value="1"/>
</dbReference>
<sequence>MLEDLQKRLDEAARQHNVPGASLAIWANGELHEAVSGVLNRNTGVETTPDSVFQVGSTTKVWTAALVMQLVDEGLVDLDKPVRDYLPEFAVADGSESVVTVRQLLSHSGGFDGDLFEDTGRGDDCLDKYIDFLHGAGHVHEPGALFSYCNSGYCVLGALVARLRGTTWEQAMREHLLGPLGATHWALLPEEAIVFRAAAGHLGPDNEVSLEWAMPRSNAPAGSTMCLALRELVRFGRMFIAGGVAEDGTRLLSEESVAAMRTRQIDVPVVPGLLADRWGLGFELFDWGGEVYGHDGGTIGQSTFWRVVPGADFAIAISANGGALVGLISDLLLPLIREATGLAVPDLPVPPQTPLVVNPEPYVGRYEGPMYAWEVTEAHGGLDATLIPGEFMEKGGQTRTTTRFVHYADHSFIAAEPKDGMHDTITFVVGDGRATHMHNGARTLRRG</sequence>
<dbReference type="EMBL" id="BSEV01000036">
    <property type="protein sequence ID" value="GLK14728.1"/>
    <property type="molecule type" value="Genomic_DNA"/>
</dbReference>
<keyword evidence="3" id="KW-1185">Reference proteome</keyword>
<evidence type="ECO:0000313" key="3">
    <source>
        <dbReference type="Proteomes" id="UP001143474"/>
    </source>
</evidence>
<comment type="caution">
    <text evidence="2">The sequence shown here is derived from an EMBL/GenBank/DDBJ whole genome shotgun (WGS) entry which is preliminary data.</text>
</comment>
<dbReference type="PANTHER" id="PTHR43283:SF3">
    <property type="entry name" value="BETA-LACTAMASE FAMILY PROTEIN (AFU_ORTHOLOGUE AFUA_5G07500)"/>
    <property type="match status" value="1"/>
</dbReference>
<dbReference type="Proteomes" id="UP001143474">
    <property type="component" value="Unassembled WGS sequence"/>
</dbReference>
<dbReference type="Gene3D" id="3.40.710.10">
    <property type="entry name" value="DD-peptidase/beta-lactamase superfamily"/>
    <property type="match status" value="1"/>
</dbReference>
<proteinExistence type="predicted"/>
<protein>
    <submittedName>
        <fullName evidence="2">Serine hydrolase</fullName>
    </submittedName>
</protein>
<organism evidence="2 3">
    <name type="scientific">Streptosporangium carneum</name>
    <dbReference type="NCBI Taxonomy" id="47481"/>
    <lineage>
        <taxon>Bacteria</taxon>
        <taxon>Bacillati</taxon>
        <taxon>Actinomycetota</taxon>
        <taxon>Actinomycetes</taxon>
        <taxon>Streptosporangiales</taxon>
        <taxon>Streptosporangiaceae</taxon>
        <taxon>Streptosporangium</taxon>
    </lineage>
</organism>